<accession>A0AAQ4DXY7</accession>
<evidence type="ECO:0000256" key="9">
    <source>
        <dbReference type="ARBA" id="ARBA00023136"/>
    </source>
</evidence>
<evidence type="ECO:0000256" key="10">
    <source>
        <dbReference type="RuleBase" id="RU363063"/>
    </source>
</evidence>
<protein>
    <recommendedName>
        <fullName evidence="10">Hexosyltransferase</fullName>
        <ecNumber evidence="10">2.4.1.-</ecNumber>
    </recommendedName>
</protein>
<keyword evidence="5" id="KW-0812">Transmembrane</keyword>
<name>A0AAQ4DXY7_AMBAM</name>
<evidence type="ECO:0000256" key="7">
    <source>
        <dbReference type="ARBA" id="ARBA00022989"/>
    </source>
</evidence>
<gene>
    <name evidence="11" type="ORF">V5799_005893</name>
</gene>
<evidence type="ECO:0000313" key="11">
    <source>
        <dbReference type="EMBL" id="KAK8767327.1"/>
    </source>
</evidence>
<evidence type="ECO:0000256" key="1">
    <source>
        <dbReference type="ARBA" id="ARBA00004323"/>
    </source>
</evidence>
<evidence type="ECO:0000256" key="4">
    <source>
        <dbReference type="ARBA" id="ARBA00022679"/>
    </source>
</evidence>
<comment type="caution">
    <text evidence="11">The sequence shown here is derived from an EMBL/GenBank/DDBJ whole genome shotgun (WGS) entry which is preliminary data.</text>
</comment>
<keyword evidence="12" id="KW-1185">Reference proteome</keyword>
<organism evidence="11 12">
    <name type="scientific">Amblyomma americanum</name>
    <name type="common">Lone star tick</name>
    <dbReference type="NCBI Taxonomy" id="6943"/>
    <lineage>
        <taxon>Eukaryota</taxon>
        <taxon>Metazoa</taxon>
        <taxon>Ecdysozoa</taxon>
        <taxon>Arthropoda</taxon>
        <taxon>Chelicerata</taxon>
        <taxon>Arachnida</taxon>
        <taxon>Acari</taxon>
        <taxon>Parasitiformes</taxon>
        <taxon>Ixodida</taxon>
        <taxon>Ixodoidea</taxon>
        <taxon>Ixodidae</taxon>
        <taxon>Amblyomminae</taxon>
        <taxon>Amblyomma</taxon>
    </lineage>
</organism>
<dbReference type="AlphaFoldDB" id="A0AAQ4DXY7"/>
<comment type="similarity">
    <text evidence="2 10">Belongs to the glycosyltransferase 31 family.</text>
</comment>
<dbReference type="InterPro" id="IPR002659">
    <property type="entry name" value="Glyco_trans_31"/>
</dbReference>
<dbReference type="EMBL" id="JARKHS020025568">
    <property type="protein sequence ID" value="KAK8767327.1"/>
    <property type="molecule type" value="Genomic_DNA"/>
</dbReference>
<dbReference type="PANTHER" id="PTHR11214:SF3">
    <property type="entry name" value="BETA-1,3-GALACTOSYLTRANSFERASE 6"/>
    <property type="match status" value="1"/>
</dbReference>
<keyword evidence="9" id="KW-0472">Membrane</keyword>
<dbReference type="GO" id="GO:0000139">
    <property type="term" value="C:Golgi membrane"/>
    <property type="evidence" value="ECO:0007669"/>
    <property type="project" value="UniProtKB-SubCell"/>
</dbReference>
<dbReference type="EC" id="2.4.1.-" evidence="10"/>
<sequence length="186" mass="21563">MDDDVVVNVFALSSYVDSLAMKWNGIHCYLHVKVRPPRQRNSKWYVSKEEYPLEKYPAYCAGAAFMMRPVVLSALYEASKHVPIFWVDDVYVTGILASLNKVDMVDITRYFGLYVGKEMTTVSNTMLFVHTGRPNNVRHKIDQLWQSVLRLNQTPSYRYRWRVKVCHRKTLPGLADWVAIRSGNAN</sequence>
<reference evidence="11 12" key="1">
    <citation type="journal article" date="2023" name="Arcadia Sci">
        <title>De novo assembly of a long-read Amblyomma americanum tick genome.</title>
        <authorList>
            <person name="Chou S."/>
            <person name="Poskanzer K.E."/>
            <person name="Rollins M."/>
            <person name="Thuy-Boun P.S."/>
        </authorList>
    </citation>
    <scope>NUCLEOTIDE SEQUENCE [LARGE SCALE GENOMIC DNA]</scope>
    <source>
        <strain evidence="11">F_SG_1</strain>
        <tissue evidence="11">Salivary glands</tissue>
    </source>
</reference>
<keyword evidence="8 10" id="KW-0333">Golgi apparatus</keyword>
<proteinExistence type="inferred from homology"/>
<keyword evidence="6" id="KW-0735">Signal-anchor</keyword>
<dbReference type="PANTHER" id="PTHR11214">
    <property type="entry name" value="BETA-1,3-N-ACETYLGLUCOSAMINYLTRANSFERASE"/>
    <property type="match status" value="1"/>
</dbReference>
<dbReference type="GO" id="GO:0006493">
    <property type="term" value="P:protein O-linked glycosylation"/>
    <property type="evidence" value="ECO:0007669"/>
    <property type="project" value="TreeGrafter"/>
</dbReference>
<comment type="subcellular location">
    <subcellularLocation>
        <location evidence="1 10">Golgi apparatus membrane</location>
        <topology evidence="1 10">Single-pass type II membrane protein</topology>
    </subcellularLocation>
</comment>
<evidence type="ECO:0000256" key="3">
    <source>
        <dbReference type="ARBA" id="ARBA00022676"/>
    </source>
</evidence>
<dbReference type="GO" id="GO:0016758">
    <property type="term" value="F:hexosyltransferase activity"/>
    <property type="evidence" value="ECO:0007669"/>
    <property type="project" value="InterPro"/>
</dbReference>
<evidence type="ECO:0000256" key="2">
    <source>
        <dbReference type="ARBA" id="ARBA00008661"/>
    </source>
</evidence>
<dbReference type="Pfam" id="PF01762">
    <property type="entry name" value="Galactosyl_T"/>
    <property type="match status" value="1"/>
</dbReference>
<keyword evidence="4" id="KW-0808">Transferase</keyword>
<evidence type="ECO:0000256" key="6">
    <source>
        <dbReference type="ARBA" id="ARBA00022968"/>
    </source>
</evidence>
<dbReference type="Proteomes" id="UP001321473">
    <property type="component" value="Unassembled WGS sequence"/>
</dbReference>
<evidence type="ECO:0000256" key="5">
    <source>
        <dbReference type="ARBA" id="ARBA00022692"/>
    </source>
</evidence>
<keyword evidence="7" id="KW-1133">Transmembrane helix</keyword>
<evidence type="ECO:0000256" key="8">
    <source>
        <dbReference type="ARBA" id="ARBA00023034"/>
    </source>
</evidence>
<keyword evidence="3 10" id="KW-0328">Glycosyltransferase</keyword>
<evidence type="ECO:0000313" key="12">
    <source>
        <dbReference type="Proteomes" id="UP001321473"/>
    </source>
</evidence>